<dbReference type="PANTHER" id="PTHR16127:SF13">
    <property type="entry name" value="GH01188P"/>
    <property type="match status" value="1"/>
</dbReference>
<dbReference type="VEuPathDB" id="FungiDB:ASPZODRAFT_153544"/>
<dbReference type="Proteomes" id="UP000184188">
    <property type="component" value="Unassembled WGS sequence"/>
</dbReference>
<feature type="region of interest" description="Disordered" evidence="3">
    <location>
        <begin position="352"/>
        <end position="438"/>
    </location>
</feature>
<feature type="coiled-coil region" evidence="2">
    <location>
        <begin position="281"/>
        <end position="350"/>
    </location>
</feature>
<feature type="compositionally biased region" description="Basic and acidic residues" evidence="3">
    <location>
        <begin position="395"/>
        <end position="410"/>
    </location>
</feature>
<dbReference type="InterPro" id="IPR026183">
    <property type="entry name" value="Taxilin_fam"/>
</dbReference>
<evidence type="ECO:0000313" key="4">
    <source>
        <dbReference type="EMBL" id="OJJ44638.1"/>
    </source>
</evidence>
<feature type="region of interest" description="Disordered" evidence="3">
    <location>
        <begin position="92"/>
        <end position="114"/>
    </location>
</feature>
<protein>
    <recommendedName>
        <fullName evidence="6">Alpha-taxilin</fullName>
    </recommendedName>
</protein>
<keyword evidence="2" id="KW-0175">Coiled coil</keyword>
<accession>A0A1L9SBY4</accession>
<organism evidence="4 5">
    <name type="scientific">Penicilliopsis zonata CBS 506.65</name>
    <dbReference type="NCBI Taxonomy" id="1073090"/>
    <lineage>
        <taxon>Eukaryota</taxon>
        <taxon>Fungi</taxon>
        <taxon>Dikarya</taxon>
        <taxon>Ascomycota</taxon>
        <taxon>Pezizomycotina</taxon>
        <taxon>Eurotiomycetes</taxon>
        <taxon>Eurotiomycetidae</taxon>
        <taxon>Eurotiales</taxon>
        <taxon>Aspergillaceae</taxon>
        <taxon>Penicilliopsis</taxon>
    </lineage>
</organism>
<feature type="compositionally biased region" description="Acidic residues" evidence="3">
    <location>
        <begin position="360"/>
        <end position="393"/>
    </location>
</feature>
<evidence type="ECO:0000256" key="3">
    <source>
        <dbReference type="SAM" id="MobiDB-lite"/>
    </source>
</evidence>
<evidence type="ECO:0000313" key="5">
    <source>
        <dbReference type="Proteomes" id="UP000184188"/>
    </source>
</evidence>
<gene>
    <name evidence="4" type="ORF">ASPZODRAFT_153544</name>
</gene>
<dbReference type="PANTHER" id="PTHR16127">
    <property type="entry name" value="TAXILIN"/>
    <property type="match status" value="1"/>
</dbReference>
<dbReference type="Pfam" id="PF09728">
    <property type="entry name" value="Taxilin"/>
    <property type="match status" value="1"/>
</dbReference>
<evidence type="ECO:0000256" key="1">
    <source>
        <dbReference type="ARBA" id="ARBA00009550"/>
    </source>
</evidence>
<dbReference type="GO" id="GO:0019905">
    <property type="term" value="F:syntaxin binding"/>
    <property type="evidence" value="ECO:0007669"/>
    <property type="project" value="InterPro"/>
</dbReference>
<dbReference type="RefSeq" id="XP_022579148.1">
    <property type="nucleotide sequence ID" value="XM_022725985.1"/>
</dbReference>
<comment type="similarity">
    <text evidence="1">Belongs to the taxilin family.</text>
</comment>
<proteinExistence type="inferred from homology"/>
<keyword evidence="5" id="KW-1185">Reference proteome</keyword>
<dbReference type="AlphaFoldDB" id="A0A1L9SBY4"/>
<feature type="region of interest" description="Disordered" evidence="3">
    <location>
        <begin position="1"/>
        <end position="20"/>
    </location>
</feature>
<dbReference type="EMBL" id="KV878347">
    <property type="protein sequence ID" value="OJJ44638.1"/>
    <property type="molecule type" value="Genomic_DNA"/>
</dbReference>
<sequence>MSAAAMSKKKQGKKFADPNETSKLLAAKISQLEQDAAGEKDQEAEIEREVKKATRDLNQLLSNIESPMTRLETVHKKYTELLADMKKLDRDYTKSKKRADQLQKDQDKGKSELSKTITMKDKLEKLCRELTKENKKVKDENKKLEDTEKKARMIVNERLDSLLYDIQDVMASKGAPRSERLDIDLDEALRAKIKTIGEKFEMRELHYKALLRSKDAEIQCLTAKCEEQRRTSDNETARCRALSSQVSTFSHTEAELRSQLNIYVEKFKQVEDTLNNSNELFLTFRKEMEEMSKKTKRLEKENLTLTRKHDQTNRNILEMAEERTRNHEELEKWRKKSHHLEALCRRMQAQGRGQALAAELDGDDEGTESEYDEEDYEDEEDEEGISDDDEYELDSTGHEVNGMEHHHQPEKPVFGPPPPPNLAEARANGNKAMVNGCH</sequence>
<dbReference type="GeneID" id="34612449"/>
<evidence type="ECO:0000256" key="2">
    <source>
        <dbReference type="SAM" id="Coils"/>
    </source>
</evidence>
<dbReference type="OrthoDB" id="425555at2759"/>
<name>A0A1L9SBY4_9EURO</name>
<evidence type="ECO:0008006" key="6">
    <source>
        <dbReference type="Google" id="ProtNLM"/>
    </source>
</evidence>
<dbReference type="STRING" id="1073090.A0A1L9SBY4"/>
<reference evidence="5" key="1">
    <citation type="journal article" date="2017" name="Genome Biol.">
        <title>Comparative genomics reveals high biological diversity and specific adaptations in the industrially and medically important fungal genus Aspergillus.</title>
        <authorList>
            <person name="de Vries R.P."/>
            <person name="Riley R."/>
            <person name="Wiebenga A."/>
            <person name="Aguilar-Osorio G."/>
            <person name="Amillis S."/>
            <person name="Uchima C.A."/>
            <person name="Anderluh G."/>
            <person name="Asadollahi M."/>
            <person name="Askin M."/>
            <person name="Barry K."/>
            <person name="Battaglia E."/>
            <person name="Bayram O."/>
            <person name="Benocci T."/>
            <person name="Braus-Stromeyer S.A."/>
            <person name="Caldana C."/>
            <person name="Canovas D."/>
            <person name="Cerqueira G.C."/>
            <person name="Chen F."/>
            <person name="Chen W."/>
            <person name="Choi C."/>
            <person name="Clum A."/>
            <person name="Dos Santos R.A."/>
            <person name="Damasio A.R."/>
            <person name="Diallinas G."/>
            <person name="Emri T."/>
            <person name="Fekete E."/>
            <person name="Flipphi M."/>
            <person name="Freyberg S."/>
            <person name="Gallo A."/>
            <person name="Gournas C."/>
            <person name="Habgood R."/>
            <person name="Hainaut M."/>
            <person name="Harispe M.L."/>
            <person name="Henrissat B."/>
            <person name="Hilden K.S."/>
            <person name="Hope R."/>
            <person name="Hossain A."/>
            <person name="Karabika E."/>
            <person name="Karaffa L."/>
            <person name="Karanyi Z."/>
            <person name="Krasevec N."/>
            <person name="Kuo A."/>
            <person name="Kusch H."/>
            <person name="LaButti K."/>
            <person name="Lagendijk E.L."/>
            <person name="Lapidus A."/>
            <person name="Levasseur A."/>
            <person name="Lindquist E."/>
            <person name="Lipzen A."/>
            <person name="Logrieco A.F."/>
            <person name="MacCabe A."/>
            <person name="Maekelae M.R."/>
            <person name="Malavazi I."/>
            <person name="Melin P."/>
            <person name="Meyer V."/>
            <person name="Mielnichuk N."/>
            <person name="Miskei M."/>
            <person name="Molnar A.P."/>
            <person name="Mule G."/>
            <person name="Ngan C.Y."/>
            <person name="Orejas M."/>
            <person name="Orosz E."/>
            <person name="Ouedraogo J.P."/>
            <person name="Overkamp K.M."/>
            <person name="Park H.-S."/>
            <person name="Perrone G."/>
            <person name="Piumi F."/>
            <person name="Punt P.J."/>
            <person name="Ram A.F."/>
            <person name="Ramon A."/>
            <person name="Rauscher S."/>
            <person name="Record E."/>
            <person name="Riano-Pachon D.M."/>
            <person name="Robert V."/>
            <person name="Roehrig J."/>
            <person name="Ruller R."/>
            <person name="Salamov A."/>
            <person name="Salih N.S."/>
            <person name="Samson R.A."/>
            <person name="Sandor E."/>
            <person name="Sanguinetti M."/>
            <person name="Schuetze T."/>
            <person name="Sepcic K."/>
            <person name="Shelest E."/>
            <person name="Sherlock G."/>
            <person name="Sophianopoulou V."/>
            <person name="Squina F.M."/>
            <person name="Sun H."/>
            <person name="Susca A."/>
            <person name="Todd R.B."/>
            <person name="Tsang A."/>
            <person name="Unkles S.E."/>
            <person name="van de Wiele N."/>
            <person name="van Rossen-Uffink D."/>
            <person name="Oliveira J.V."/>
            <person name="Vesth T.C."/>
            <person name="Visser J."/>
            <person name="Yu J.-H."/>
            <person name="Zhou M."/>
            <person name="Andersen M.R."/>
            <person name="Archer D.B."/>
            <person name="Baker S.E."/>
            <person name="Benoit I."/>
            <person name="Brakhage A.A."/>
            <person name="Braus G.H."/>
            <person name="Fischer R."/>
            <person name="Frisvad J.C."/>
            <person name="Goldman G.H."/>
            <person name="Houbraken J."/>
            <person name="Oakley B."/>
            <person name="Pocsi I."/>
            <person name="Scazzocchio C."/>
            <person name="Seiboth B."/>
            <person name="vanKuyk P.A."/>
            <person name="Wortman J."/>
            <person name="Dyer P.S."/>
            <person name="Grigoriev I.V."/>
        </authorList>
    </citation>
    <scope>NUCLEOTIDE SEQUENCE [LARGE SCALE GENOMIC DNA]</scope>
    <source>
        <strain evidence="5">CBS 506.65</strain>
    </source>
</reference>